<accession>A0ABT4LDR4</accession>
<dbReference type="SUPFAM" id="SSF53254">
    <property type="entry name" value="Phosphoglycerate mutase-like"/>
    <property type="match status" value="1"/>
</dbReference>
<gene>
    <name evidence="1" type="ORF">O4H49_00485</name>
</gene>
<dbReference type="InterPro" id="IPR013078">
    <property type="entry name" value="His_Pase_superF_clade-1"/>
</dbReference>
<dbReference type="Gene3D" id="3.40.50.1240">
    <property type="entry name" value="Phosphoglycerate mutase-like"/>
    <property type="match status" value="1"/>
</dbReference>
<organism evidence="1 2">
    <name type="scientific">Kiloniella laminariae</name>
    <dbReference type="NCBI Taxonomy" id="454162"/>
    <lineage>
        <taxon>Bacteria</taxon>
        <taxon>Pseudomonadati</taxon>
        <taxon>Pseudomonadota</taxon>
        <taxon>Alphaproteobacteria</taxon>
        <taxon>Rhodospirillales</taxon>
        <taxon>Kiloniellaceae</taxon>
        <taxon>Kiloniella</taxon>
    </lineage>
</organism>
<dbReference type="Pfam" id="PF00300">
    <property type="entry name" value="His_Phos_1"/>
    <property type="match status" value="1"/>
</dbReference>
<dbReference type="Proteomes" id="UP001069802">
    <property type="component" value="Unassembled WGS sequence"/>
</dbReference>
<comment type="caution">
    <text evidence="1">The sequence shown here is derived from an EMBL/GenBank/DDBJ whole genome shotgun (WGS) entry which is preliminary data.</text>
</comment>
<dbReference type="RefSeq" id="WP_269421446.1">
    <property type="nucleotide sequence ID" value="NZ_JAPWGY010000001.1"/>
</dbReference>
<dbReference type="SMART" id="SM00855">
    <property type="entry name" value="PGAM"/>
    <property type="match status" value="1"/>
</dbReference>
<dbReference type="InterPro" id="IPR050275">
    <property type="entry name" value="PGM_Phosphatase"/>
</dbReference>
<name>A0ABT4LDR4_9PROT</name>
<dbReference type="InterPro" id="IPR029033">
    <property type="entry name" value="His_PPase_superfam"/>
</dbReference>
<reference evidence="1" key="1">
    <citation type="submission" date="2022-12" db="EMBL/GenBank/DDBJ databases">
        <title>Bacterial isolates from different developmental stages of Nematostella vectensis.</title>
        <authorList>
            <person name="Fraune S."/>
        </authorList>
    </citation>
    <scope>NUCLEOTIDE SEQUENCE</scope>
    <source>
        <strain evidence="1">G21630-S1</strain>
    </source>
</reference>
<dbReference type="PANTHER" id="PTHR48100">
    <property type="entry name" value="BROAD-SPECIFICITY PHOSPHATASE YOR283W-RELATED"/>
    <property type="match status" value="1"/>
</dbReference>
<protein>
    <submittedName>
        <fullName evidence="1">Histidine phosphatase family protein</fullName>
    </submittedName>
</protein>
<sequence>MHQTLHPAPFYYIRHGQTDWNIIHRMQGHTDVPLNETGIAQAHSAAETIRNIDITTICSSPLSRALETAKILQKACGAKLEILEELKECCFGEHEGQLGHDWLSDWEEGHFTPKGAESYRDFIARSTAAINQALTRPGPVLIVAHGGIYWAVMEHAGYEKGATLPNCTLVQNIPPSQDKPVWQQKFIP</sequence>
<evidence type="ECO:0000313" key="1">
    <source>
        <dbReference type="EMBL" id="MCZ4279231.1"/>
    </source>
</evidence>
<dbReference type="EMBL" id="JAPWGY010000001">
    <property type="protein sequence ID" value="MCZ4279231.1"/>
    <property type="molecule type" value="Genomic_DNA"/>
</dbReference>
<proteinExistence type="predicted"/>
<keyword evidence="2" id="KW-1185">Reference proteome</keyword>
<dbReference type="CDD" id="cd07067">
    <property type="entry name" value="HP_PGM_like"/>
    <property type="match status" value="1"/>
</dbReference>
<evidence type="ECO:0000313" key="2">
    <source>
        <dbReference type="Proteomes" id="UP001069802"/>
    </source>
</evidence>